<dbReference type="OrthoDB" id="5464at2759"/>
<keyword evidence="6" id="KW-0285">Flavoprotein</keyword>
<dbReference type="GO" id="GO:0005739">
    <property type="term" value="C:mitochondrion"/>
    <property type="evidence" value="ECO:0007669"/>
    <property type="project" value="TreeGrafter"/>
</dbReference>
<protein>
    <recommendedName>
        <fullName evidence="2 6">Proline dehydrogenase</fullName>
        <ecNumber evidence="2 6">1.5.5.2</ecNumber>
    </recommendedName>
</protein>
<dbReference type="InterPro" id="IPR018247">
    <property type="entry name" value="EF_Hand_1_Ca_BS"/>
</dbReference>
<accession>A0A9P6UKC1</accession>
<keyword evidence="5 6" id="KW-0642">Proline metabolism</keyword>
<feature type="domain" description="EF-hand" evidence="7">
    <location>
        <begin position="297"/>
        <end position="332"/>
    </location>
</feature>
<keyword evidence="3" id="KW-0106">Calcium</keyword>
<dbReference type="GO" id="GO:0071949">
    <property type="term" value="F:FAD binding"/>
    <property type="evidence" value="ECO:0007669"/>
    <property type="project" value="TreeGrafter"/>
</dbReference>
<comment type="cofactor">
    <cofactor evidence="6">
        <name>FAD</name>
        <dbReference type="ChEBI" id="CHEBI:57692"/>
    </cofactor>
</comment>
<dbReference type="InterPro" id="IPR011992">
    <property type="entry name" value="EF-hand-dom_pair"/>
</dbReference>
<dbReference type="InterPro" id="IPR029041">
    <property type="entry name" value="FAD-linked_oxidoreductase-like"/>
</dbReference>
<dbReference type="PROSITE" id="PS50222">
    <property type="entry name" value="EF_HAND_2"/>
    <property type="match status" value="2"/>
</dbReference>
<dbReference type="Proteomes" id="UP000738325">
    <property type="component" value="Unassembled WGS sequence"/>
</dbReference>
<dbReference type="PANTHER" id="PTHR13914:SF0">
    <property type="entry name" value="PROLINE DEHYDROGENASE 1, MITOCHONDRIAL"/>
    <property type="match status" value="1"/>
</dbReference>
<dbReference type="Gene3D" id="3.20.20.220">
    <property type="match status" value="2"/>
</dbReference>
<evidence type="ECO:0000256" key="3">
    <source>
        <dbReference type="ARBA" id="ARBA00022837"/>
    </source>
</evidence>
<evidence type="ECO:0000256" key="1">
    <source>
        <dbReference type="ARBA" id="ARBA00005869"/>
    </source>
</evidence>
<dbReference type="EMBL" id="JAAAIP010001396">
    <property type="protein sequence ID" value="KAG0307157.1"/>
    <property type="molecule type" value="Genomic_DNA"/>
</dbReference>
<dbReference type="GO" id="GO:0004657">
    <property type="term" value="F:proline dehydrogenase activity"/>
    <property type="evidence" value="ECO:0007669"/>
    <property type="project" value="UniProtKB-EC"/>
</dbReference>
<keyword evidence="9" id="KW-1185">Reference proteome</keyword>
<keyword evidence="4 6" id="KW-0560">Oxidoreductase</keyword>
<dbReference type="GO" id="GO:0005509">
    <property type="term" value="F:calcium ion binding"/>
    <property type="evidence" value="ECO:0007669"/>
    <property type="project" value="InterPro"/>
</dbReference>
<dbReference type="Pfam" id="PF13499">
    <property type="entry name" value="EF-hand_7"/>
    <property type="match status" value="1"/>
</dbReference>
<dbReference type="EC" id="1.5.5.2" evidence="2 6"/>
<dbReference type="SUPFAM" id="SSF47473">
    <property type="entry name" value="EF-hand"/>
    <property type="match status" value="1"/>
</dbReference>
<proteinExistence type="inferred from homology"/>
<comment type="caution">
    <text evidence="8">The sequence shown here is derived from an EMBL/GenBank/DDBJ whole genome shotgun (WGS) entry which is preliminary data.</text>
</comment>
<dbReference type="InterPro" id="IPR002048">
    <property type="entry name" value="EF_hand_dom"/>
</dbReference>
<evidence type="ECO:0000256" key="4">
    <source>
        <dbReference type="ARBA" id="ARBA00023002"/>
    </source>
</evidence>
<evidence type="ECO:0000256" key="5">
    <source>
        <dbReference type="ARBA" id="ARBA00023062"/>
    </source>
</evidence>
<dbReference type="SUPFAM" id="SSF51730">
    <property type="entry name" value="FAD-linked oxidoreductase"/>
    <property type="match status" value="1"/>
</dbReference>
<evidence type="ECO:0000259" key="7">
    <source>
        <dbReference type="PROSITE" id="PS50222"/>
    </source>
</evidence>
<evidence type="ECO:0000313" key="8">
    <source>
        <dbReference type="EMBL" id="KAG0307157.1"/>
    </source>
</evidence>
<dbReference type="AlphaFoldDB" id="A0A9P6UKC1"/>
<dbReference type="InterPro" id="IPR002872">
    <property type="entry name" value="Proline_DH_dom"/>
</dbReference>
<dbReference type="PANTHER" id="PTHR13914">
    <property type="entry name" value="PROLINE OXIDASE"/>
    <property type="match status" value="1"/>
</dbReference>
<evidence type="ECO:0000256" key="2">
    <source>
        <dbReference type="ARBA" id="ARBA00012695"/>
    </source>
</evidence>
<gene>
    <name evidence="8" type="ORF">BGZ99_001518</name>
</gene>
<dbReference type="PROSITE" id="PS00018">
    <property type="entry name" value="EF_HAND_1"/>
    <property type="match status" value="2"/>
</dbReference>
<feature type="domain" description="EF-hand" evidence="7">
    <location>
        <begin position="340"/>
        <end position="375"/>
    </location>
</feature>
<dbReference type="InterPro" id="IPR015659">
    <property type="entry name" value="Proline_oxidase"/>
</dbReference>
<sequence length="691" mass="76237">MTTRLLSSLRFPPPPPSSSRALASFVLPKRSLHHHQQNLLSHGSPLSTRPSAVAQLNSARNAAVRHASSSPLKDAHVVTAALPAHKASMPVWQKIAVGGTIALATSATLLNQLVKSPQMEAAAAAGGASSSGNTVVQDLKDEKNRIGVEKKSTADLLLSMMVYKLCTLQLLVDMAPKLISIAEMMHLTPPVYWFIRKTFFAQFCGGESAEDCTGTMNTLKNSGINSILDLSVEVDLDDLDLESQSPQEIRARFNQSADNIASQISTCIETAATFSKSFAAIKVTAMGSPLLLQQVSSTLTAVENRFRNIDQDQDGKVTKDEFKQLVKMLPNPSMNKDQASLDSIVEKLFKEADKDQDGMIDWVDFASTISLNREETRALFVGNHRDDHLAAAADPSLAVPGMDKHDLEDYKHLLKRMERLCDQAKKTHTRLMIDAEQSYFQPAIDSVALHLMENYNDEQHVDGPLIFNTYQMYLKDALGRLKQDYTHAQRNGYVLAAKLVRGAYMVSERRRATELGLKDPICDDIHATHTSYNAGVDFMLERMTQHQHKLIKDASSPTSLSLVSTPVVLFVASHNKDSVIRTTERIQELGLSPQSGLVMFGQLMGMCDQVSYTLGQHGYGIYKYVPYGPIHHVIPYLIRRAQENASVLGGVAIERQLLWEEIKSRFVAQKERAQIQAVPKPIVPAGPATTL</sequence>
<dbReference type="SMART" id="SM00054">
    <property type="entry name" value="EFh"/>
    <property type="match status" value="2"/>
</dbReference>
<comment type="catalytic activity">
    <reaction evidence="6">
        <text>L-proline + a quinone = (S)-1-pyrroline-5-carboxylate + a quinol + H(+)</text>
        <dbReference type="Rhea" id="RHEA:23784"/>
        <dbReference type="ChEBI" id="CHEBI:15378"/>
        <dbReference type="ChEBI" id="CHEBI:17388"/>
        <dbReference type="ChEBI" id="CHEBI:24646"/>
        <dbReference type="ChEBI" id="CHEBI:60039"/>
        <dbReference type="ChEBI" id="CHEBI:132124"/>
        <dbReference type="EC" id="1.5.5.2"/>
    </reaction>
</comment>
<name>A0A9P6UKC1_9FUNG</name>
<reference evidence="8" key="1">
    <citation type="journal article" date="2020" name="Fungal Divers.">
        <title>Resolving the Mortierellaceae phylogeny through synthesis of multi-gene phylogenetics and phylogenomics.</title>
        <authorList>
            <person name="Vandepol N."/>
            <person name="Liber J."/>
            <person name="Desiro A."/>
            <person name="Na H."/>
            <person name="Kennedy M."/>
            <person name="Barry K."/>
            <person name="Grigoriev I.V."/>
            <person name="Miller A.N."/>
            <person name="O'Donnell K."/>
            <person name="Stajich J.E."/>
            <person name="Bonito G."/>
        </authorList>
    </citation>
    <scope>NUCLEOTIDE SEQUENCE</scope>
    <source>
        <strain evidence="8">REB-010B</strain>
    </source>
</reference>
<dbReference type="Pfam" id="PF01619">
    <property type="entry name" value="Pro_dh"/>
    <property type="match status" value="1"/>
</dbReference>
<comment type="function">
    <text evidence="6">Converts proline to delta-1-pyrroline-5-carboxylate.</text>
</comment>
<dbReference type="CDD" id="cd00051">
    <property type="entry name" value="EFh"/>
    <property type="match status" value="1"/>
</dbReference>
<comment type="similarity">
    <text evidence="1 6">Belongs to the proline oxidase family.</text>
</comment>
<dbReference type="GO" id="GO:0010133">
    <property type="term" value="P:L-proline catabolic process to L-glutamate"/>
    <property type="evidence" value="ECO:0007669"/>
    <property type="project" value="TreeGrafter"/>
</dbReference>
<organism evidence="8 9">
    <name type="scientific">Dissophora globulifera</name>
    <dbReference type="NCBI Taxonomy" id="979702"/>
    <lineage>
        <taxon>Eukaryota</taxon>
        <taxon>Fungi</taxon>
        <taxon>Fungi incertae sedis</taxon>
        <taxon>Mucoromycota</taxon>
        <taxon>Mortierellomycotina</taxon>
        <taxon>Mortierellomycetes</taxon>
        <taxon>Mortierellales</taxon>
        <taxon>Mortierellaceae</taxon>
        <taxon>Dissophora</taxon>
    </lineage>
</organism>
<evidence type="ECO:0000313" key="9">
    <source>
        <dbReference type="Proteomes" id="UP000738325"/>
    </source>
</evidence>
<keyword evidence="6" id="KW-0274">FAD</keyword>
<evidence type="ECO:0000256" key="6">
    <source>
        <dbReference type="RuleBase" id="RU364054"/>
    </source>
</evidence>